<reference evidence="1 2" key="1">
    <citation type="submission" date="2023-07" db="EMBL/GenBank/DDBJ databases">
        <title>Sorghum-associated microbial communities from plants grown in Nebraska, USA.</title>
        <authorList>
            <person name="Schachtman D."/>
        </authorList>
    </citation>
    <scope>NUCLEOTIDE SEQUENCE [LARGE SCALE GENOMIC DNA]</scope>
    <source>
        <strain evidence="1 2">BE310</strain>
    </source>
</reference>
<sequence>MSSAVVDAAPAVALPAPPAGAVAVDWDHFGEPSLSAARRANVAAARELLLPAVGMNVAVDTQLYRLPGDAPWERVLGHYQQRATPGWKPAAGPARVDPGNPARQQRFTAAGDPAQRFAIVWLPPVGEVRDGLLMVLHTASAR</sequence>
<gene>
    <name evidence="1" type="ORF">J2X16_001100</name>
</gene>
<evidence type="ECO:0000313" key="1">
    <source>
        <dbReference type="EMBL" id="MDR7295779.1"/>
    </source>
</evidence>
<keyword evidence="2" id="KW-1185">Reference proteome</keyword>
<evidence type="ECO:0008006" key="3">
    <source>
        <dbReference type="Google" id="ProtNLM"/>
    </source>
</evidence>
<dbReference type="RefSeq" id="WP_310342526.1">
    <property type="nucleotide sequence ID" value="NZ_JAVDXQ010000001.1"/>
</dbReference>
<comment type="caution">
    <text evidence="1">The sequence shown here is derived from an EMBL/GenBank/DDBJ whole genome shotgun (WGS) entry which is preliminary data.</text>
</comment>
<evidence type="ECO:0000313" key="2">
    <source>
        <dbReference type="Proteomes" id="UP001180536"/>
    </source>
</evidence>
<dbReference type="Proteomes" id="UP001180536">
    <property type="component" value="Unassembled WGS sequence"/>
</dbReference>
<name>A0ABU1Z588_9BURK</name>
<accession>A0ABU1Z588</accession>
<proteinExistence type="predicted"/>
<protein>
    <recommendedName>
        <fullName evidence="3">RES domain-containing protein</fullName>
    </recommendedName>
</protein>
<dbReference type="EMBL" id="JAVDXQ010000001">
    <property type="protein sequence ID" value="MDR7295779.1"/>
    <property type="molecule type" value="Genomic_DNA"/>
</dbReference>
<organism evidence="1 2">
    <name type="scientific">Pelomonas aquatica</name>
    <dbReference type="NCBI Taxonomy" id="431058"/>
    <lineage>
        <taxon>Bacteria</taxon>
        <taxon>Pseudomonadati</taxon>
        <taxon>Pseudomonadota</taxon>
        <taxon>Betaproteobacteria</taxon>
        <taxon>Burkholderiales</taxon>
        <taxon>Sphaerotilaceae</taxon>
        <taxon>Roseateles</taxon>
    </lineage>
</organism>